<dbReference type="Proteomes" id="UP000026915">
    <property type="component" value="Chromosome 8"/>
</dbReference>
<keyword evidence="1" id="KW-1133">Transmembrane helix</keyword>
<dbReference type="Gramene" id="EOY15749">
    <property type="protein sequence ID" value="EOY15749"/>
    <property type="gene ID" value="TCM_034719"/>
</dbReference>
<dbReference type="InParanoid" id="A0A061FMN1"/>
<keyword evidence="3" id="KW-1185">Reference proteome</keyword>
<dbReference type="EMBL" id="CM001886">
    <property type="protein sequence ID" value="EOY15749.1"/>
    <property type="molecule type" value="Genomic_DNA"/>
</dbReference>
<evidence type="ECO:0000256" key="1">
    <source>
        <dbReference type="SAM" id="Phobius"/>
    </source>
</evidence>
<name>A0A061FMN1_THECC</name>
<keyword evidence="1" id="KW-0812">Transmembrane</keyword>
<gene>
    <name evidence="2" type="ORF">TCM_034719</name>
</gene>
<accession>A0A061FMN1</accession>
<reference evidence="2 3" key="1">
    <citation type="journal article" date="2013" name="Genome Biol.">
        <title>The genome sequence of the most widely cultivated cacao type and its use to identify candidate genes regulating pod color.</title>
        <authorList>
            <person name="Motamayor J.C."/>
            <person name="Mockaitis K."/>
            <person name="Schmutz J."/>
            <person name="Haiminen N."/>
            <person name="Iii D.L."/>
            <person name="Cornejo O."/>
            <person name="Findley S.D."/>
            <person name="Zheng P."/>
            <person name="Utro F."/>
            <person name="Royaert S."/>
            <person name="Saski C."/>
            <person name="Jenkins J."/>
            <person name="Podicheti R."/>
            <person name="Zhao M."/>
            <person name="Scheffler B.E."/>
            <person name="Stack J.C."/>
            <person name="Feltus F.A."/>
            <person name="Mustiga G.M."/>
            <person name="Amores F."/>
            <person name="Phillips W."/>
            <person name="Marelli J.P."/>
            <person name="May G.D."/>
            <person name="Shapiro H."/>
            <person name="Ma J."/>
            <person name="Bustamante C.D."/>
            <person name="Schnell R.J."/>
            <person name="Main D."/>
            <person name="Gilbert D."/>
            <person name="Parida L."/>
            <person name="Kuhn D.N."/>
        </authorList>
    </citation>
    <scope>NUCLEOTIDE SEQUENCE [LARGE SCALE GENOMIC DNA]</scope>
    <source>
        <strain evidence="3">cv. Matina 1-6</strain>
    </source>
</reference>
<proteinExistence type="predicted"/>
<feature type="transmembrane region" description="Helical" evidence="1">
    <location>
        <begin position="69"/>
        <end position="89"/>
    </location>
</feature>
<dbReference type="HOGENOM" id="CLU_2268728_0_0_1"/>
<organism evidence="2 3">
    <name type="scientific">Theobroma cacao</name>
    <name type="common">Cacao</name>
    <name type="synonym">Cocoa</name>
    <dbReference type="NCBI Taxonomy" id="3641"/>
    <lineage>
        <taxon>Eukaryota</taxon>
        <taxon>Viridiplantae</taxon>
        <taxon>Streptophyta</taxon>
        <taxon>Embryophyta</taxon>
        <taxon>Tracheophyta</taxon>
        <taxon>Spermatophyta</taxon>
        <taxon>Magnoliopsida</taxon>
        <taxon>eudicotyledons</taxon>
        <taxon>Gunneridae</taxon>
        <taxon>Pentapetalae</taxon>
        <taxon>rosids</taxon>
        <taxon>malvids</taxon>
        <taxon>Malvales</taxon>
        <taxon>Malvaceae</taxon>
        <taxon>Byttnerioideae</taxon>
        <taxon>Theobroma</taxon>
    </lineage>
</organism>
<evidence type="ECO:0000313" key="3">
    <source>
        <dbReference type="Proteomes" id="UP000026915"/>
    </source>
</evidence>
<sequence length="103" mass="11744">MSSVTPPIGQDLHVRSGAGWGGRLRRRAETELKKHKDYVIYVSDDLRVQGQAVMLLRAAYIYSPCLSCFYIRLALGLNYYMLLVSLFWLEGNNLDLLVEHLAL</sequence>
<protein>
    <submittedName>
        <fullName evidence="2">Uncharacterized protein</fullName>
    </submittedName>
</protein>
<keyword evidence="1" id="KW-0472">Membrane</keyword>
<evidence type="ECO:0000313" key="2">
    <source>
        <dbReference type="EMBL" id="EOY15749.1"/>
    </source>
</evidence>
<dbReference type="AlphaFoldDB" id="A0A061FMN1"/>